<evidence type="ECO:0000259" key="1">
    <source>
        <dbReference type="PROSITE" id="PS51184"/>
    </source>
</evidence>
<name>M9LRR5_PSEA3</name>
<dbReference type="PANTHER" id="PTHR12461:SF105">
    <property type="entry name" value="HYPOXIA-INDUCIBLE FACTOR 1-ALPHA INHIBITOR"/>
    <property type="match status" value="1"/>
</dbReference>
<dbReference type="PANTHER" id="PTHR12461">
    <property type="entry name" value="HYPOXIA-INDUCIBLE FACTOR 1 ALPHA INHIBITOR-RELATED"/>
    <property type="match status" value="1"/>
</dbReference>
<dbReference type="InterPro" id="IPR041667">
    <property type="entry name" value="Cupin_8"/>
</dbReference>
<dbReference type="Proteomes" id="UP000011976">
    <property type="component" value="Unassembled WGS sequence"/>
</dbReference>
<accession>M9LRR5</accession>
<feature type="domain" description="JmjC" evidence="1">
    <location>
        <begin position="124"/>
        <end position="291"/>
    </location>
</feature>
<dbReference type="AlphaFoldDB" id="M9LRR5"/>
<protein>
    <submittedName>
        <fullName evidence="2">Uncharacterized conserved protein</fullName>
    </submittedName>
</protein>
<dbReference type="InterPro" id="IPR003347">
    <property type="entry name" value="JmjC_dom"/>
</dbReference>
<reference evidence="3" key="1">
    <citation type="journal article" date="2013" name="Genome Announc.">
        <title>Genome sequence of the basidiomycetous yeast Pseudozyma antarctica T-34, a producer of the glycolipid biosurfactants mannosylerythritol lipids.</title>
        <authorList>
            <person name="Morita T."/>
            <person name="Koike H."/>
            <person name="Koyama Y."/>
            <person name="Hagiwara H."/>
            <person name="Ito E."/>
            <person name="Fukuoka T."/>
            <person name="Imura T."/>
            <person name="Machida M."/>
            <person name="Kitamoto D."/>
        </authorList>
    </citation>
    <scope>NUCLEOTIDE SEQUENCE [LARGE SCALE GENOMIC DNA]</scope>
    <source>
        <strain evidence="3">T-34</strain>
    </source>
</reference>
<dbReference type="Pfam" id="PF13621">
    <property type="entry name" value="Cupin_8"/>
    <property type="match status" value="1"/>
</dbReference>
<gene>
    <name evidence="2" type="ORF">PANT_19c00015</name>
</gene>
<dbReference type="Gene3D" id="2.60.120.650">
    <property type="entry name" value="Cupin"/>
    <property type="match status" value="1"/>
</dbReference>
<evidence type="ECO:0000313" key="3">
    <source>
        <dbReference type="Proteomes" id="UP000011976"/>
    </source>
</evidence>
<sequence>MSVRRLLSIRDGLPTSRFVHEFFLPKRPARFETLLSSTPSKDKVVWPALHRWSSLDANGQETLDGLLRPDTAHIIVPVEISRPNVGYNAAPGHWDRIEMPLDAFVQGKIPWSNDGKAAQHQPVGYLAQFDLLSKAPSLAAEAPALPHTAAGPKGTDEQWRSNTWIGPPATYTPLHRDPYENIFAQVVGRKRIHLFAPHLAPYLYINQTGPQRNTSTIASEHDLLHPAHDRPLLSTALASEDAFVTELGPGDVLYIPKGWYHCVQSLSISASVNFCQGSLGRFRNADKDRSFCLPQFLRYMAELMRTRPLDLGYLWTAPVQGLSPDHQVDPAHKLDPEDLRTMARRTHGNRIYDHE</sequence>
<organism evidence="2 3">
    <name type="scientific">Pseudozyma antarctica (strain T-34)</name>
    <name type="common">Yeast</name>
    <name type="synonym">Candida antarctica</name>
    <dbReference type="NCBI Taxonomy" id="1151754"/>
    <lineage>
        <taxon>Eukaryota</taxon>
        <taxon>Fungi</taxon>
        <taxon>Dikarya</taxon>
        <taxon>Basidiomycota</taxon>
        <taxon>Ustilaginomycotina</taxon>
        <taxon>Ustilaginomycetes</taxon>
        <taxon>Ustilaginales</taxon>
        <taxon>Ustilaginaceae</taxon>
        <taxon>Moesziomyces</taxon>
    </lineage>
</organism>
<dbReference type="EMBL" id="DF196785">
    <property type="protein sequence ID" value="GAC75916.1"/>
    <property type="molecule type" value="Genomic_DNA"/>
</dbReference>
<dbReference type="OrthoDB" id="47172at2759"/>
<dbReference type="STRING" id="1151754.M9LRR5"/>
<dbReference type="PROSITE" id="PS51184">
    <property type="entry name" value="JMJC"/>
    <property type="match status" value="1"/>
</dbReference>
<evidence type="ECO:0000313" key="2">
    <source>
        <dbReference type="EMBL" id="GAC75916.1"/>
    </source>
</evidence>
<dbReference type="SUPFAM" id="SSF51197">
    <property type="entry name" value="Clavaminate synthase-like"/>
    <property type="match status" value="1"/>
</dbReference>
<proteinExistence type="predicted"/>
<dbReference type="SMART" id="SM00558">
    <property type="entry name" value="JmjC"/>
    <property type="match status" value="1"/>
</dbReference>